<comment type="similarity">
    <text evidence="1">Belongs to the LytR/CpsA/Psr (LCP) family.</text>
</comment>
<reference evidence="5" key="1">
    <citation type="submission" date="2015-10" db="EMBL/GenBank/DDBJ databases">
        <title>Draft Genome Sequences of 11 Lactococcus lactis subspecies cremoris strains.</title>
        <authorList>
            <person name="Wels M."/>
            <person name="Backus L."/>
            <person name="Boekhorst J."/>
            <person name="Dijkstra A."/>
            <person name="Beerthuizen M."/>
            <person name="Kelly W."/>
            <person name="Siezen R."/>
            <person name="Bachmann H."/>
            <person name="Van Hijum S."/>
        </authorList>
    </citation>
    <scope>NUCLEOTIDE SEQUENCE [LARGE SCALE GENOMIC DNA]</scope>
    <source>
        <strain evidence="5">N42</strain>
    </source>
</reference>
<dbReference type="PANTHER" id="PTHR33392:SF6">
    <property type="entry name" value="POLYISOPRENYL-TEICHOIC ACID--PEPTIDOGLYCAN TEICHOIC ACID TRANSFERASE TAGU"/>
    <property type="match status" value="1"/>
</dbReference>
<dbReference type="EMBL" id="LKLW01000056">
    <property type="protein sequence ID" value="KSU28310.1"/>
    <property type="molecule type" value="Genomic_DNA"/>
</dbReference>
<sequence>MNKKRHHHHTSGKRHHHRKKHLGLKIFLGIVVLLLVVAGAVGYSVYSSVNSTFKSSYEKMPLTTATDLKKSNAFTTLLIETGTLNNQKACFATVLTATNKATNQATFLNIPVSDVLPNQETINSIYASGGEKGVIQYVKSTFGVDINKVVNVNIDKIGTFIEATGGISLQNPKAFVSNGYEFKQGTIHLVTAEQVQAYISKVNHSDINAAITRIQNVSMGLYSNLQEVAHVKKIKSVNYYRQLLYAYTETVRTNIDFGEFKSIVLNYNKALQNTSKLNLHASTVNNIKVIPQSEIDSNKKLFAEALK</sequence>
<dbReference type="PANTHER" id="PTHR33392">
    <property type="entry name" value="POLYISOPRENYL-TEICHOIC ACID--PEPTIDOGLYCAN TEICHOIC ACID TRANSFERASE TAGU"/>
    <property type="match status" value="1"/>
</dbReference>
<protein>
    <submittedName>
        <fullName evidence="4">Cell envelope-associated transcriptional attenuator LytR-CpsA-Psr subfamily F2</fullName>
    </submittedName>
</protein>
<keyword evidence="2" id="KW-0812">Transmembrane</keyword>
<name>A0A0V8ER21_LACLL</name>
<evidence type="ECO:0000259" key="3">
    <source>
        <dbReference type="Pfam" id="PF03816"/>
    </source>
</evidence>
<dbReference type="AlphaFoldDB" id="A0A0V8ER21"/>
<evidence type="ECO:0000313" key="4">
    <source>
        <dbReference type="EMBL" id="KSU28310.1"/>
    </source>
</evidence>
<dbReference type="Proteomes" id="UP000052991">
    <property type="component" value="Unassembled WGS sequence"/>
</dbReference>
<evidence type="ECO:0000313" key="5">
    <source>
        <dbReference type="Proteomes" id="UP000052991"/>
    </source>
</evidence>
<accession>A0A0V8ER21</accession>
<dbReference type="PATRIC" id="fig|1360.116.peg.2407"/>
<dbReference type="RefSeq" id="WP_058212597.1">
    <property type="nucleotide sequence ID" value="NZ_LKLW01000056.1"/>
</dbReference>
<dbReference type="Gene3D" id="3.40.630.190">
    <property type="entry name" value="LCP protein"/>
    <property type="match status" value="1"/>
</dbReference>
<feature type="transmembrane region" description="Helical" evidence="2">
    <location>
        <begin position="21"/>
        <end position="46"/>
    </location>
</feature>
<evidence type="ECO:0000256" key="1">
    <source>
        <dbReference type="ARBA" id="ARBA00006068"/>
    </source>
</evidence>
<dbReference type="InterPro" id="IPR004474">
    <property type="entry name" value="LytR_CpsA_psr"/>
</dbReference>
<proteinExistence type="inferred from homology"/>
<feature type="domain" description="Cell envelope-related transcriptional attenuator" evidence="3">
    <location>
        <begin position="94"/>
        <end position="216"/>
    </location>
</feature>
<comment type="caution">
    <text evidence="4">The sequence shown here is derived from an EMBL/GenBank/DDBJ whole genome shotgun (WGS) entry which is preliminary data.</text>
</comment>
<gene>
    <name evidence="4" type="ORF">N42_0688</name>
</gene>
<dbReference type="InterPro" id="IPR050922">
    <property type="entry name" value="LytR/CpsA/Psr_CW_biosynth"/>
</dbReference>
<evidence type="ECO:0000256" key="2">
    <source>
        <dbReference type="SAM" id="Phobius"/>
    </source>
</evidence>
<organism evidence="4 5">
    <name type="scientific">Lactococcus lactis subsp. lactis</name>
    <name type="common">Streptococcus lactis</name>
    <dbReference type="NCBI Taxonomy" id="1360"/>
    <lineage>
        <taxon>Bacteria</taxon>
        <taxon>Bacillati</taxon>
        <taxon>Bacillota</taxon>
        <taxon>Bacilli</taxon>
        <taxon>Lactobacillales</taxon>
        <taxon>Streptococcaceae</taxon>
        <taxon>Lactococcus</taxon>
    </lineage>
</organism>
<keyword evidence="2" id="KW-1133">Transmembrane helix</keyword>
<dbReference type="Pfam" id="PF03816">
    <property type="entry name" value="LytR_cpsA_psr"/>
    <property type="match status" value="1"/>
</dbReference>
<keyword evidence="2" id="KW-0472">Membrane</keyword>